<sequence>MDLIPVFQRLEHVFHGDGIANENLQNKPQHEQHRNVVKSLWLSVESSDGSDNSPLVFNDRPRFDDLMREHQQRTQRHLGDEGRVCYPRLVFFVGDTGAGKSSLIQALIGHAWDFKMAERNLRGLLVPVVGSANSLPTSSDIHLFYDSLEAAASSTNPLLFADCEEFGASNHSLAADCRNKIIQDMEKEAPEDVRKDEMKLTQWPDFHADHSKAVEELFPSLVYNISDIVVYVITATNLKSIGKVLEKLIAWSRKAETSSTNRTSLPSLIILINQCDPARTTDWSSDDTTAQLLGENEYLMNGNKTIKSRKDELGKVGLPNKSIKDILTTSYADVKLLRVPSTKDVDRLTSQL</sequence>
<dbReference type="Gene3D" id="3.40.50.300">
    <property type="entry name" value="P-loop containing nucleotide triphosphate hydrolases"/>
    <property type="match status" value="1"/>
</dbReference>
<proteinExistence type="predicted"/>
<evidence type="ECO:0000313" key="2">
    <source>
        <dbReference type="Proteomes" id="UP000717696"/>
    </source>
</evidence>
<dbReference type="AlphaFoldDB" id="A0A9P9IEP3"/>
<gene>
    <name evidence="1" type="ORF">B0J13DRAFT_533151</name>
</gene>
<dbReference type="OrthoDB" id="194358at2759"/>
<dbReference type="Proteomes" id="UP000717696">
    <property type="component" value="Unassembled WGS sequence"/>
</dbReference>
<comment type="caution">
    <text evidence="1">The sequence shown here is derived from an EMBL/GenBank/DDBJ whole genome shotgun (WGS) entry which is preliminary data.</text>
</comment>
<reference evidence="1" key="1">
    <citation type="journal article" date="2021" name="Nat. Commun.">
        <title>Genetic determinants of endophytism in the Arabidopsis root mycobiome.</title>
        <authorList>
            <person name="Mesny F."/>
            <person name="Miyauchi S."/>
            <person name="Thiergart T."/>
            <person name="Pickel B."/>
            <person name="Atanasova L."/>
            <person name="Karlsson M."/>
            <person name="Huettel B."/>
            <person name="Barry K.W."/>
            <person name="Haridas S."/>
            <person name="Chen C."/>
            <person name="Bauer D."/>
            <person name="Andreopoulos W."/>
            <person name="Pangilinan J."/>
            <person name="LaButti K."/>
            <person name="Riley R."/>
            <person name="Lipzen A."/>
            <person name="Clum A."/>
            <person name="Drula E."/>
            <person name="Henrissat B."/>
            <person name="Kohler A."/>
            <person name="Grigoriev I.V."/>
            <person name="Martin F.M."/>
            <person name="Hacquard S."/>
        </authorList>
    </citation>
    <scope>NUCLEOTIDE SEQUENCE</scope>
    <source>
        <strain evidence="1">MPI-CAGE-AT-0021</strain>
    </source>
</reference>
<organism evidence="1 2">
    <name type="scientific">Dactylonectria estremocensis</name>
    <dbReference type="NCBI Taxonomy" id="1079267"/>
    <lineage>
        <taxon>Eukaryota</taxon>
        <taxon>Fungi</taxon>
        <taxon>Dikarya</taxon>
        <taxon>Ascomycota</taxon>
        <taxon>Pezizomycotina</taxon>
        <taxon>Sordariomycetes</taxon>
        <taxon>Hypocreomycetidae</taxon>
        <taxon>Hypocreales</taxon>
        <taxon>Nectriaceae</taxon>
        <taxon>Dactylonectria</taxon>
    </lineage>
</organism>
<dbReference type="InterPro" id="IPR027417">
    <property type="entry name" value="P-loop_NTPase"/>
</dbReference>
<dbReference type="SUPFAM" id="SSF52540">
    <property type="entry name" value="P-loop containing nucleoside triphosphate hydrolases"/>
    <property type="match status" value="1"/>
</dbReference>
<dbReference type="EMBL" id="JAGMUU010000035">
    <property type="protein sequence ID" value="KAH7116675.1"/>
    <property type="molecule type" value="Genomic_DNA"/>
</dbReference>
<evidence type="ECO:0000313" key="1">
    <source>
        <dbReference type="EMBL" id="KAH7116675.1"/>
    </source>
</evidence>
<name>A0A9P9IEP3_9HYPO</name>
<accession>A0A9P9IEP3</accession>
<protein>
    <submittedName>
        <fullName evidence="1">Uncharacterized protein</fullName>
    </submittedName>
</protein>
<keyword evidence="2" id="KW-1185">Reference proteome</keyword>